<dbReference type="GO" id="GO:0047061">
    <property type="term" value="F:glucose-fructose oxidoreductase activity"/>
    <property type="evidence" value="ECO:0007669"/>
    <property type="project" value="UniProtKB-EC"/>
</dbReference>
<evidence type="ECO:0000259" key="4">
    <source>
        <dbReference type="Pfam" id="PF22725"/>
    </source>
</evidence>
<dbReference type="PANTHER" id="PTHR43818">
    <property type="entry name" value="BCDNA.GH03377"/>
    <property type="match status" value="1"/>
</dbReference>
<comment type="caution">
    <text evidence="5">The sequence shown here is derived from an EMBL/GenBank/DDBJ whole genome shotgun (WGS) entry which is preliminary data.</text>
</comment>
<dbReference type="GO" id="GO:0000166">
    <property type="term" value="F:nucleotide binding"/>
    <property type="evidence" value="ECO:0007669"/>
    <property type="project" value="InterPro"/>
</dbReference>
<evidence type="ECO:0000313" key="6">
    <source>
        <dbReference type="Proteomes" id="UP000033956"/>
    </source>
</evidence>
<protein>
    <submittedName>
        <fullName evidence="5">Glucose--fructose oxidoreductase</fullName>
        <ecNumber evidence="5">1.1.99.28</ecNumber>
    </submittedName>
</protein>
<feature type="domain" description="GFO/IDH/MocA-like oxidoreductase" evidence="4">
    <location>
        <begin position="133"/>
        <end position="259"/>
    </location>
</feature>
<dbReference type="Gene3D" id="3.40.50.720">
    <property type="entry name" value="NAD(P)-binding Rossmann-like Domain"/>
    <property type="match status" value="1"/>
</dbReference>
<dbReference type="InterPro" id="IPR055170">
    <property type="entry name" value="GFO_IDH_MocA-like_dom"/>
</dbReference>
<dbReference type="EMBL" id="JYIZ01000057">
    <property type="protein sequence ID" value="KJL37660.1"/>
    <property type="molecule type" value="Genomic_DNA"/>
</dbReference>
<dbReference type="InterPro" id="IPR050463">
    <property type="entry name" value="Gfo/Idh/MocA_oxidrdct_glycsds"/>
</dbReference>
<dbReference type="PATRIC" id="fig|92835.4.peg.3455"/>
<evidence type="ECO:0000313" key="5">
    <source>
        <dbReference type="EMBL" id="KJL37660.1"/>
    </source>
</evidence>
<dbReference type="SUPFAM" id="SSF51735">
    <property type="entry name" value="NAD(P)-binding Rossmann-fold domains"/>
    <property type="match status" value="1"/>
</dbReference>
<keyword evidence="6" id="KW-1185">Reference proteome</keyword>
<dbReference type="STRING" id="92835.RS81_03418"/>
<keyword evidence="2" id="KW-0520">NAD</keyword>
<evidence type="ECO:0000256" key="1">
    <source>
        <dbReference type="ARBA" id="ARBA00023002"/>
    </source>
</evidence>
<keyword evidence="1 5" id="KW-0560">Oxidoreductase</keyword>
<dbReference type="RefSeq" id="WP_045277281.1">
    <property type="nucleotide sequence ID" value="NZ_BAAAUP010000002.1"/>
</dbReference>
<evidence type="ECO:0000259" key="3">
    <source>
        <dbReference type="Pfam" id="PF01408"/>
    </source>
</evidence>
<dbReference type="Pfam" id="PF22725">
    <property type="entry name" value="GFO_IDH_MocA_C3"/>
    <property type="match status" value="1"/>
</dbReference>
<dbReference type="InterPro" id="IPR036291">
    <property type="entry name" value="NAD(P)-bd_dom_sf"/>
</dbReference>
<proteinExistence type="predicted"/>
<dbReference type="PANTHER" id="PTHR43818:SF11">
    <property type="entry name" value="BCDNA.GH03377"/>
    <property type="match status" value="1"/>
</dbReference>
<dbReference type="Proteomes" id="UP000033956">
    <property type="component" value="Unassembled WGS sequence"/>
</dbReference>
<dbReference type="Pfam" id="PF01408">
    <property type="entry name" value="GFO_IDH_MocA"/>
    <property type="match status" value="1"/>
</dbReference>
<name>A0A0M2H0X1_9MICO</name>
<feature type="domain" description="Gfo/Idh/MocA-like oxidoreductase N-terminal" evidence="3">
    <location>
        <begin position="5"/>
        <end position="120"/>
    </location>
</feature>
<accession>A0A0M2H0X1</accession>
<dbReference type="Gene3D" id="3.30.360.10">
    <property type="entry name" value="Dihydrodipicolinate Reductase, domain 2"/>
    <property type="match status" value="1"/>
</dbReference>
<evidence type="ECO:0000256" key="2">
    <source>
        <dbReference type="ARBA" id="ARBA00023027"/>
    </source>
</evidence>
<organism evidence="5 6">
    <name type="scientific">Microbacterium terrae</name>
    <dbReference type="NCBI Taxonomy" id="69369"/>
    <lineage>
        <taxon>Bacteria</taxon>
        <taxon>Bacillati</taxon>
        <taxon>Actinomycetota</taxon>
        <taxon>Actinomycetes</taxon>
        <taxon>Micrococcales</taxon>
        <taxon>Microbacteriaceae</taxon>
        <taxon>Microbacterium</taxon>
    </lineage>
</organism>
<dbReference type="InterPro" id="IPR000683">
    <property type="entry name" value="Gfo/Idh/MocA-like_OxRdtase_N"/>
</dbReference>
<dbReference type="OrthoDB" id="9812981at2"/>
<sequence>MSDPLRIGIAGVHGHGRSHVEAALSLGDAVDLAAVADPRGPGEVPSTTRHFADAAAMIADESLDIVVLSTPIPTHAELTIAALGRGSHVLLEKPPVPSVSDHHAVVDAATASARTVQVGFQSLGSDGVQATVDAAASGVIGDVVHYGAVGLWSRSEEYWRRAPWAGHRVLDGRLVADGAVTNPLAHALMTALAIAGAEHPDAVADVDLDLRRANDIAADDTSSLVVTLADGRRIAAGLAVTAPRRHEPYVLVRGTRGHLVYHYTLDLLHVFRDGSALPRTYEFARRGLLADLVAHASTGTPAAVPIARTGAFTGILEAVVSGPEPLPIAASLITRVQHDAEWFRLVDGVGDAVERVAWEGRTFRGLGLL</sequence>
<dbReference type="EC" id="1.1.99.28" evidence="5"/>
<dbReference type="AlphaFoldDB" id="A0A0M2H0X1"/>
<reference evidence="5 6" key="1">
    <citation type="submission" date="2015-02" db="EMBL/GenBank/DDBJ databases">
        <title>Draft genome sequences of ten Microbacterium spp. with emphasis on heavy metal contaminated environments.</title>
        <authorList>
            <person name="Corretto E."/>
        </authorList>
    </citation>
    <scope>NUCLEOTIDE SEQUENCE [LARGE SCALE GENOMIC DNA]</scope>
    <source>
        <strain evidence="5 6">DSM 12510</strain>
    </source>
</reference>
<gene>
    <name evidence="5" type="primary">gfo</name>
    <name evidence="5" type="ORF">RS81_03418</name>
</gene>
<dbReference type="SUPFAM" id="SSF55347">
    <property type="entry name" value="Glyceraldehyde-3-phosphate dehydrogenase-like, C-terminal domain"/>
    <property type="match status" value="1"/>
</dbReference>